<evidence type="ECO:0000313" key="15">
    <source>
        <dbReference type="Proteomes" id="UP001058872"/>
    </source>
</evidence>
<dbReference type="SUPFAM" id="SSF48557">
    <property type="entry name" value="L-aspartase-like"/>
    <property type="match status" value="1"/>
</dbReference>
<comment type="catalytic activity">
    <reaction evidence="10">
        <text>N(6)-(1,2-dicarboxyethyl)-AMP = fumarate + AMP</text>
        <dbReference type="Rhea" id="RHEA:16853"/>
        <dbReference type="ChEBI" id="CHEBI:29806"/>
        <dbReference type="ChEBI" id="CHEBI:57567"/>
        <dbReference type="ChEBI" id="CHEBI:456215"/>
        <dbReference type="EC" id="4.3.2.2"/>
    </reaction>
    <physiologicalReaction direction="left-to-right" evidence="10">
        <dbReference type="Rhea" id="RHEA:16854"/>
    </physiologicalReaction>
</comment>
<dbReference type="Gene3D" id="1.20.200.10">
    <property type="entry name" value="Fumarase/aspartase (Central domain)"/>
    <property type="match status" value="1"/>
</dbReference>
<comment type="catalytic activity">
    <reaction evidence="8">
        <text>(2S)-2-[5-amino-1-(5-phospho-beta-D-ribosyl)imidazole-4-carboxamido]succinate = 5-amino-1-(5-phospho-beta-D-ribosyl)imidazole-4-carboxamide + fumarate</text>
        <dbReference type="Rhea" id="RHEA:23920"/>
        <dbReference type="ChEBI" id="CHEBI:29806"/>
        <dbReference type="ChEBI" id="CHEBI:58443"/>
        <dbReference type="ChEBI" id="CHEBI:58475"/>
        <dbReference type="EC" id="4.3.2.2"/>
    </reaction>
    <physiologicalReaction direction="left-to-right" evidence="8">
        <dbReference type="Rhea" id="RHEA:23921"/>
    </physiologicalReaction>
</comment>
<evidence type="ECO:0000256" key="12">
    <source>
        <dbReference type="RuleBase" id="RU361172"/>
    </source>
</evidence>
<dbReference type="PRINTS" id="PR00149">
    <property type="entry name" value="FUMRATELYASE"/>
</dbReference>
<evidence type="ECO:0000256" key="7">
    <source>
        <dbReference type="ARBA" id="ARBA00023239"/>
    </source>
</evidence>
<dbReference type="PRINTS" id="PR00145">
    <property type="entry name" value="ARGSUCLYASE"/>
</dbReference>
<comment type="pathway">
    <text evidence="1 12">Purine metabolism; IMP biosynthesis via de novo pathway; 5-amino-1-(5-phospho-D-ribosyl)imidazole-4-carboxamide from 5-amino-1-(5-phospho-D-ribosyl)imidazole-4-carboxylate: step 2/2.</text>
</comment>
<dbReference type="RefSeq" id="WP_257175397.1">
    <property type="nucleotide sequence ID" value="NZ_CP028989.1"/>
</dbReference>
<dbReference type="Gene3D" id="1.10.40.30">
    <property type="entry name" value="Fumarase/aspartase (C-terminal domain)"/>
    <property type="match status" value="1"/>
</dbReference>
<dbReference type="InterPro" id="IPR004769">
    <property type="entry name" value="Pur_lyase"/>
</dbReference>
<evidence type="ECO:0000313" key="14">
    <source>
        <dbReference type="EMBL" id="UUO68460.1"/>
    </source>
</evidence>
<dbReference type="EMBL" id="CP028989">
    <property type="protein sequence ID" value="UUO68460.1"/>
    <property type="molecule type" value="Genomic_DNA"/>
</dbReference>
<dbReference type="InterPro" id="IPR019468">
    <property type="entry name" value="AdenyloSucc_lyase_C"/>
</dbReference>
<evidence type="ECO:0000256" key="6">
    <source>
        <dbReference type="ARBA" id="ARBA00022755"/>
    </source>
</evidence>
<dbReference type="PANTHER" id="PTHR43172">
    <property type="entry name" value="ADENYLOSUCCINATE LYASE"/>
    <property type="match status" value="1"/>
</dbReference>
<comment type="similarity">
    <text evidence="3 12">Belongs to the lyase 1 family. Adenylosuccinate lyase subfamily.</text>
</comment>
<dbReference type="NCBIfam" id="TIGR00928">
    <property type="entry name" value="purB"/>
    <property type="match status" value="1"/>
</dbReference>
<evidence type="ECO:0000256" key="11">
    <source>
        <dbReference type="NCBIfam" id="TIGR00928"/>
    </source>
</evidence>
<evidence type="ECO:0000256" key="2">
    <source>
        <dbReference type="ARBA" id="ARBA00004734"/>
    </source>
</evidence>
<evidence type="ECO:0000256" key="10">
    <source>
        <dbReference type="ARBA" id="ARBA00049115"/>
    </source>
</evidence>
<evidence type="ECO:0000259" key="13">
    <source>
        <dbReference type="SMART" id="SM00998"/>
    </source>
</evidence>
<dbReference type="GO" id="GO:0070626">
    <property type="term" value="F:(S)-2-(5-amino-1-(5-phospho-D-ribosyl)imidazole-4-carboxamido) succinate lyase (fumarate-forming) activity"/>
    <property type="evidence" value="ECO:0007669"/>
    <property type="project" value="TreeGrafter"/>
</dbReference>
<evidence type="ECO:0000256" key="4">
    <source>
        <dbReference type="ARBA" id="ARBA00012339"/>
    </source>
</evidence>
<sequence>MIPRYTRPEMASIWEPQTRFKIWFEIEAHAADALAELGTIPKEAAKTVWAKARNATFDVARIDEIERETKHDVIAFLTHLAEIVGPEARFVHQGMTSSDVLDTCLNVQLTRAADLLLADLDKVLAALKKRAFEHKMTPTIGRSHGIHAEPVTFGLKLAYAYAEFSRAKERLIAARKEVATCAISGAVGTFAQIDPRVEEHVAKAMGLVPEPISTQVIPRDRHAMYFSTLGVIASSIERIAVEIRHMQRTEVLEAEEFFSEGQKGSSAMPHKRNPVLSENLTGLSRMVRAYVTPALENVVLWHERDISHSSAERMMGPDATVTLDFALVRLAGLIDKLLVYPANMQKNLDRLGGLVHSQRVLLALTQKGASREDAYKLVQRNAMPVWRGEGDFLQLLKQDVEVRKYLSDAEIEEQFDLGYHLKHVDTIFKRVFGES</sequence>
<dbReference type="InterPro" id="IPR000362">
    <property type="entry name" value="Fumarate_lyase_fam"/>
</dbReference>
<evidence type="ECO:0000256" key="3">
    <source>
        <dbReference type="ARBA" id="ARBA00008273"/>
    </source>
</evidence>
<keyword evidence="6 12" id="KW-0658">Purine biosynthesis</keyword>
<dbReference type="Gene3D" id="1.10.275.10">
    <property type="entry name" value="Fumarase/aspartase (N-terminal domain)"/>
    <property type="match status" value="1"/>
</dbReference>
<reference evidence="14" key="1">
    <citation type="submission" date="2018-04" db="EMBL/GenBank/DDBJ databases">
        <title>Genomes of Endosymbiotic and Endophytic Bradyrhizobium Publication status.</title>
        <authorList>
            <person name="Guha S."/>
            <person name="Jorrin B."/>
            <person name="Sarkar M."/>
            <person name="Poole P.S."/>
            <person name="DasGupta M."/>
        </authorList>
    </citation>
    <scope>NUCLEOTIDE SEQUENCE</scope>
    <source>
        <strain evidence="14">WBOS16</strain>
    </source>
</reference>
<feature type="domain" description="Adenylosuccinate lyase C-terminal" evidence="13">
    <location>
        <begin position="352"/>
        <end position="432"/>
    </location>
</feature>
<dbReference type="AlphaFoldDB" id="A0AAE9SRL5"/>
<dbReference type="InterPro" id="IPR008948">
    <property type="entry name" value="L-Aspartase-like"/>
</dbReference>
<evidence type="ECO:0000256" key="5">
    <source>
        <dbReference type="ARBA" id="ARBA00017058"/>
    </source>
</evidence>
<dbReference type="Pfam" id="PF10397">
    <property type="entry name" value="ADSL_C"/>
    <property type="match status" value="1"/>
</dbReference>
<protein>
    <recommendedName>
        <fullName evidence="5 11">Adenylosuccinate lyase</fullName>
        <shortName evidence="12">ASL</shortName>
        <ecNumber evidence="4 11">4.3.2.2</ecNumber>
    </recommendedName>
    <alternativeName>
        <fullName evidence="9 12">Adenylosuccinase</fullName>
    </alternativeName>
</protein>
<dbReference type="Proteomes" id="UP001058872">
    <property type="component" value="Chromosome"/>
</dbReference>
<proteinExistence type="inferred from homology"/>
<name>A0AAE9SRL5_9BRAD</name>
<evidence type="ECO:0000256" key="9">
    <source>
        <dbReference type="ARBA" id="ARBA00030717"/>
    </source>
</evidence>
<dbReference type="FunFam" id="1.20.200.10:FF:000008">
    <property type="entry name" value="Adenylosuccinate lyase"/>
    <property type="match status" value="1"/>
</dbReference>
<dbReference type="InterPro" id="IPR022761">
    <property type="entry name" value="Fumarate_lyase_N"/>
</dbReference>
<dbReference type="InterPro" id="IPR020557">
    <property type="entry name" value="Fumarate_lyase_CS"/>
</dbReference>
<gene>
    <name evidence="14" type="ORF">DCM83_26775</name>
</gene>
<dbReference type="GO" id="GO:0044208">
    <property type="term" value="P:'de novo' AMP biosynthetic process"/>
    <property type="evidence" value="ECO:0007669"/>
    <property type="project" value="TreeGrafter"/>
</dbReference>
<dbReference type="FunFam" id="1.10.40.30:FF:000007">
    <property type="entry name" value="Adenylosuccinate lyase"/>
    <property type="match status" value="1"/>
</dbReference>
<dbReference type="InterPro" id="IPR024083">
    <property type="entry name" value="Fumarase/histidase_N"/>
</dbReference>
<dbReference type="Pfam" id="PF00206">
    <property type="entry name" value="Lyase_1"/>
    <property type="match status" value="1"/>
</dbReference>
<dbReference type="GO" id="GO:0004018">
    <property type="term" value="F:N6-(1,2-dicarboxyethyl)AMP AMP-lyase (fumarate-forming) activity"/>
    <property type="evidence" value="ECO:0007669"/>
    <property type="project" value="UniProtKB-UniRule"/>
</dbReference>
<dbReference type="GO" id="GO:0005829">
    <property type="term" value="C:cytosol"/>
    <property type="evidence" value="ECO:0007669"/>
    <property type="project" value="TreeGrafter"/>
</dbReference>
<accession>A0AAE9SRL5</accession>
<dbReference type="PROSITE" id="PS00163">
    <property type="entry name" value="FUMARATE_LYASES"/>
    <property type="match status" value="1"/>
</dbReference>
<organism evidence="14 15">
    <name type="scientific">Bradyrhizobium betae</name>
    <dbReference type="NCBI Taxonomy" id="244734"/>
    <lineage>
        <taxon>Bacteria</taxon>
        <taxon>Pseudomonadati</taxon>
        <taxon>Pseudomonadota</taxon>
        <taxon>Alphaproteobacteria</taxon>
        <taxon>Hyphomicrobiales</taxon>
        <taxon>Nitrobacteraceae</taxon>
        <taxon>Bradyrhizobium</taxon>
    </lineage>
</organism>
<keyword evidence="7 12" id="KW-0456">Lyase</keyword>
<dbReference type="PANTHER" id="PTHR43172:SF1">
    <property type="entry name" value="ADENYLOSUCCINATE LYASE"/>
    <property type="match status" value="1"/>
</dbReference>
<evidence type="ECO:0000256" key="8">
    <source>
        <dbReference type="ARBA" id="ARBA00024477"/>
    </source>
</evidence>
<dbReference type="SMART" id="SM00998">
    <property type="entry name" value="ADSL_C"/>
    <property type="match status" value="1"/>
</dbReference>
<dbReference type="EC" id="4.3.2.2" evidence="4 11"/>
<evidence type="ECO:0000256" key="1">
    <source>
        <dbReference type="ARBA" id="ARBA00004706"/>
    </source>
</evidence>
<dbReference type="CDD" id="cd01360">
    <property type="entry name" value="Adenylsuccinate_lyase_1"/>
    <property type="match status" value="1"/>
</dbReference>
<comment type="pathway">
    <text evidence="2 12">Purine metabolism; AMP biosynthesis via de novo pathway; AMP from IMP: step 2/2.</text>
</comment>